<proteinExistence type="predicted"/>
<dbReference type="Pfam" id="PF07556">
    <property type="entry name" value="DUF1538"/>
    <property type="match status" value="1"/>
</dbReference>
<feature type="transmembrane region" description="Helical" evidence="1">
    <location>
        <begin position="46"/>
        <end position="72"/>
    </location>
</feature>
<name>A0A024P656_9BACI</name>
<keyword evidence="3" id="KW-1185">Reference proteome</keyword>
<reference evidence="2 3" key="2">
    <citation type="submission" date="2014-05" db="EMBL/GenBank/DDBJ databases">
        <title>Draft genome sequence of Halobacillus karajensis HK-03.</title>
        <authorList>
            <person name="Khelaifia S."/>
            <person name="Croce O."/>
            <person name="Lagier J.C."/>
            <person name="Raoult D."/>
        </authorList>
    </citation>
    <scope>NUCLEOTIDE SEQUENCE [LARGE SCALE GENOMIC DNA]</scope>
    <source>
        <strain evidence="2 3">HD-03</strain>
    </source>
</reference>
<reference evidence="3" key="1">
    <citation type="submission" date="2014-03" db="EMBL/GenBank/DDBJ databases">
        <authorList>
            <person name="Urmite Genomes U."/>
        </authorList>
    </citation>
    <scope>NUCLEOTIDE SEQUENCE [LARGE SCALE GENOMIC DNA]</scope>
    <source>
        <strain evidence="3">HD-03</strain>
    </source>
</reference>
<dbReference type="OrthoDB" id="9805989at2"/>
<comment type="caution">
    <text evidence="2">The sequence shown here is derived from an EMBL/GenBank/DDBJ whole genome shotgun (WGS) entry which is preliminary data.</text>
</comment>
<keyword evidence="1" id="KW-0812">Transmembrane</keyword>
<gene>
    <name evidence="2" type="ORF">BN983_02510</name>
</gene>
<dbReference type="AlphaFoldDB" id="A0A024P656"/>
<feature type="transmembrane region" description="Helical" evidence="1">
    <location>
        <begin position="150"/>
        <end position="169"/>
    </location>
</feature>
<sequence>MNIKIFEGFWGVLLDVAMALIPLFFLFLIFQFIFLKLPWAKLQDILIGFTLTYFGLALFLQGVHIGFLPAGALMGEELGSLHHLWLLIPIGFVLGFVAVYAEPAVSVLTHQVERVSGGYIPNKVLLYTLSVGVGLSIAISMIRILLGIPLWYFIVPGYIFVLIIVRFSTKTFTSIAFDSGGVATGPMTATFILALFVGISSVIEGRDPLVDGFGMVALVALAPILSVLTLGIIYRRKEQEQYDKDQTRTKAHHNHR</sequence>
<evidence type="ECO:0000313" key="2">
    <source>
        <dbReference type="EMBL" id="CDQ24238.1"/>
    </source>
</evidence>
<dbReference type="RefSeq" id="WP_035508946.1">
    <property type="nucleotide sequence ID" value="NZ_CCDH010000001.1"/>
</dbReference>
<accession>A0A024P656</accession>
<feature type="transmembrane region" description="Helical" evidence="1">
    <location>
        <begin position="84"/>
        <end position="103"/>
    </location>
</feature>
<protein>
    <recommendedName>
        <fullName evidence="4">DUF1538 domain-containing protein</fullName>
    </recommendedName>
</protein>
<evidence type="ECO:0000313" key="3">
    <source>
        <dbReference type="Proteomes" id="UP000028868"/>
    </source>
</evidence>
<evidence type="ECO:0000256" key="1">
    <source>
        <dbReference type="SAM" id="Phobius"/>
    </source>
</evidence>
<organism evidence="2 3">
    <name type="scientific">Halobacillus karajensis</name>
    <dbReference type="NCBI Taxonomy" id="195088"/>
    <lineage>
        <taxon>Bacteria</taxon>
        <taxon>Bacillati</taxon>
        <taxon>Bacillota</taxon>
        <taxon>Bacilli</taxon>
        <taxon>Bacillales</taxon>
        <taxon>Bacillaceae</taxon>
        <taxon>Halobacillus</taxon>
    </lineage>
</organism>
<feature type="transmembrane region" description="Helical" evidence="1">
    <location>
        <begin position="181"/>
        <end position="203"/>
    </location>
</feature>
<dbReference type="InterPro" id="IPR011435">
    <property type="entry name" value="UmpAB"/>
</dbReference>
<feature type="transmembrane region" description="Helical" evidence="1">
    <location>
        <begin position="12"/>
        <end position="34"/>
    </location>
</feature>
<evidence type="ECO:0008006" key="4">
    <source>
        <dbReference type="Google" id="ProtNLM"/>
    </source>
</evidence>
<feature type="transmembrane region" description="Helical" evidence="1">
    <location>
        <begin position="124"/>
        <end position="144"/>
    </location>
</feature>
<dbReference type="Proteomes" id="UP000028868">
    <property type="component" value="Unassembled WGS sequence"/>
</dbReference>
<keyword evidence="1" id="KW-1133">Transmembrane helix</keyword>
<keyword evidence="1" id="KW-0472">Membrane</keyword>
<dbReference type="EMBL" id="CCDI010000003">
    <property type="protein sequence ID" value="CDQ24238.1"/>
    <property type="molecule type" value="Genomic_DNA"/>
</dbReference>
<feature type="transmembrane region" description="Helical" evidence="1">
    <location>
        <begin position="215"/>
        <end position="234"/>
    </location>
</feature>